<dbReference type="NCBIfam" id="TIGR04183">
    <property type="entry name" value="Por_Secre_tail"/>
    <property type="match status" value="1"/>
</dbReference>
<keyword evidence="1" id="KW-0732">Signal</keyword>
<evidence type="ECO:0000313" key="2">
    <source>
        <dbReference type="EMBL" id="RIJ45976.1"/>
    </source>
</evidence>
<protein>
    <submittedName>
        <fullName evidence="2">T9SS C-terminal target domain-containing protein</fullName>
    </submittedName>
</protein>
<dbReference type="EMBL" id="QWGR01000018">
    <property type="protein sequence ID" value="RIJ45976.1"/>
    <property type="molecule type" value="Genomic_DNA"/>
</dbReference>
<dbReference type="InterPro" id="IPR015943">
    <property type="entry name" value="WD40/YVTN_repeat-like_dom_sf"/>
</dbReference>
<feature type="signal peptide" evidence="1">
    <location>
        <begin position="1"/>
        <end position="19"/>
    </location>
</feature>
<accession>A0A399SPN1</accession>
<gene>
    <name evidence="2" type="ORF">D1614_20880</name>
</gene>
<proteinExistence type="predicted"/>
<comment type="caution">
    <text evidence="2">The sequence shown here is derived from an EMBL/GenBank/DDBJ whole genome shotgun (WGS) entry which is preliminary data.</text>
</comment>
<name>A0A399SPN1_9BACT</name>
<dbReference type="AlphaFoldDB" id="A0A399SPN1"/>
<keyword evidence="3" id="KW-1185">Reference proteome</keyword>
<evidence type="ECO:0000313" key="3">
    <source>
        <dbReference type="Proteomes" id="UP000265926"/>
    </source>
</evidence>
<organism evidence="2 3">
    <name type="scientific">Maribellus luteus</name>
    <dbReference type="NCBI Taxonomy" id="2305463"/>
    <lineage>
        <taxon>Bacteria</taxon>
        <taxon>Pseudomonadati</taxon>
        <taxon>Bacteroidota</taxon>
        <taxon>Bacteroidia</taxon>
        <taxon>Marinilabiliales</taxon>
        <taxon>Prolixibacteraceae</taxon>
        <taxon>Maribellus</taxon>
    </lineage>
</organism>
<dbReference type="InterPro" id="IPR026444">
    <property type="entry name" value="Secre_tail"/>
</dbReference>
<feature type="chain" id="PRO_5017378807" evidence="1">
    <location>
        <begin position="20"/>
        <end position="782"/>
    </location>
</feature>
<dbReference type="OrthoDB" id="9757809at2"/>
<reference evidence="2 3" key="1">
    <citation type="submission" date="2018-08" db="EMBL/GenBank/DDBJ databases">
        <title>Pallidiluteibacterium maritimus gen. nov., sp. nov., isolated from coastal sediment.</title>
        <authorList>
            <person name="Zhou L.Y."/>
        </authorList>
    </citation>
    <scope>NUCLEOTIDE SEQUENCE [LARGE SCALE GENOMIC DNA]</scope>
    <source>
        <strain evidence="2 3">XSD2</strain>
    </source>
</reference>
<sequence>MKIFTLLFFIAGLSFLSMGQNPVFNWEKTELSENLLKRMEINGNNAIIAGYDNAFFKSTDGGASWDTLNLIQPVFNLFDISVKGNTGYSIARSKMLYNAKHDVYADGFIMKTSDGGTTWAVVDAPVFEPANNPALSPNDTLCYAIDYQSIETVNDTVAFCGVRWFSYTNTNRVIHNGIFKTQDGGSTWTNISGDMGSNVTSCITFWGDNGFAGGNKHLFKLSASADTVINCFDKLSDNGQGFISDISMVSENEIHLVTSRDSVSYSTDGGINFSKYPGIKGGQDIFNVNDSTMVVSGISNNSFVSTDSGQSWKNLNLSTSIYEIAGIMSDSLILLANSAIYKIAINDLLSGNYTFSSETLGNGNLQKAYIANENEMTVVGYEANFLKTTDEGASWHSVEIPHIPAMERFYENIDFNGLSMVGDKGYASFNKIRFVDYKTKDDIYWSGGIIYTEDNWETWNFLDVSKIGKNNPEDISMNPNHTNCGGVNTGMLKYTSDDVLLLYCDWNDYIAERAEHGRIFKTMDGGKNWFPVSDDFLKLSINSLLVQGDTMYIGGYKTLQKSTNAEIKTGTSIIDFTNLYPILDEGEDDAMSVNSVWADKDELFVITTSDSCFMSTNGGSSFSAFGETIGSNDFYRFDNNSAMLLGSSTKSRFTNNMTDWVDCSPGVNIYTIGGVYNDKIYALAKGDIYSTSIEGLDIKTSVPLTQLRKGLNVYYGSHSVQVVADNDEIERCTLYSINGKMISVHQPNNRTYRFDTRNYQPGIYIVHCVVGGRAFSNKVIFK</sequence>
<dbReference type="Gene3D" id="2.130.10.10">
    <property type="entry name" value="YVTN repeat-like/Quinoprotein amine dehydrogenase"/>
    <property type="match status" value="2"/>
</dbReference>
<dbReference type="Proteomes" id="UP000265926">
    <property type="component" value="Unassembled WGS sequence"/>
</dbReference>
<evidence type="ECO:0000256" key="1">
    <source>
        <dbReference type="SAM" id="SignalP"/>
    </source>
</evidence>
<dbReference type="RefSeq" id="WP_119439938.1">
    <property type="nucleotide sequence ID" value="NZ_QWGR01000018.1"/>
</dbReference>
<dbReference type="SUPFAM" id="SSF110296">
    <property type="entry name" value="Oligoxyloglucan reducing end-specific cellobiohydrolase"/>
    <property type="match status" value="2"/>
</dbReference>